<dbReference type="InterPro" id="IPR012902">
    <property type="entry name" value="N_methyl_site"/>
</dbReference>
<dbReference type="Proteomes" id="UP000593765">
    <property type="component" value="Chromosome"/>
</dbReference>
<dbReference type="AlphaFoldDB" id="A0A7M2X5M6"/>
<keyword evidence="3" id="KW-1185">Reference proteome</keyword>
<accession>A0A7M2X5M6</accession>
<keyword evidence="1" id="KW-0812">Transmembrane</keyword>
<dbReference type="KEGG" id="hbs:IPV69_07550"/>
<dbReference type="PANTHER" id="PTHR30093">
    <property type="entry name" value="GENERAL SECRETION PATHWAY PROTEIN G"/>
    <property type="match status" value="1"/>
</dbReference>
<feature type="transmembrane region" description="Helical" evidence="1">
    <location>
        <begin position="6"/>
        <end position="29"/>
    </location>
</feature>
<keyword evidence="1" id="KW-0472">Membrane</keyword>
<dbReference type="Gene3D" id="3.30.700.10">
    <property type="entry name" value="Glycoprotein, Type 4 Pilin"/>
    <property type="match status" value="1"/>
</dbReference>
<gene>
    <name evidence="2" type="ORF">IPV69_07550</name>
</gene>
<proteinExistence type="predicted"/>
<dbReference type="Pfam" id="PF07963">
    <property type="entry name" value="N_methyl"/>
    <property type="match status" value="1"/>
</dbReference>
<evidence type="ECO:0000313" key="3">
    <source>
        <dbReference type="Proteomes" id="UP000593765"/>
    </source>
</evidence>
<sequence>MNRGAFTLVELLVVIGIIALLISILLPSLQRARMAAMKTQDLSNIRQAALACISYAGESRGRWPRGERGNGFGTGIGSDDLSQMHSSFFDVLIRFNGSAPDATSAAQGGVKVPAEKLGVISCNAWLYDSPMSEKIADLAYYGGTGQRVQAGWVYWGGRNPDRVYKTTYNPDGTPTAKPYTLTRAVGDRPTTRTLLTCYNYASVVYGTMLPHYGKSYSGLGLAGSSQPFQRTAEVEGMCMSYTDGSARFVHRDDFGAMEGYSKGWTFYDRTAE</sequence>
<dbReference type="InterPro" id="IPR045584">
    <property type="entry name" value="Pilin-like"/>
</dbReference>
<reference evidence="2 3" key="1">
    <citation type="submission" date="2020-10" db="EMBL/GenBank/DDBJ databases">
        <title>Wide distribution of Phycisphaera-like planctomycetes from WD2101 soil group in peatlands and genome analysis of the first cultivated representative.</title>
        <authorList>
            <person name="Dedysh S.N."/>
            <person name="Beletsky A.V."/>
            <person name="Ivanova A."/>
            <person name="Kulichevskaya I.S."/>
            <person name="Suzina N.E."/>
            <person name="Philippov D.A."/>
            <person name="Rakitin A.L."/>
            <person name="Mardanov A.V."/>
            <person name="Ravin N.V."/>
        </authorList>
    </citation>
    <scope>NUCLEOTIDE SEQUENCE [LARGE SCALE GENOMIC DNA]</scope>
    <source>
        <strain evidence="2 3">M1803</strain>
    </source>
</reference>
<dbReference type="NCBIfam" id="TIGR02532">
    <property type="entry name" value="IV_pilin_GFxxxE"/>
    <property type="match status" value="1"/>
</dbReference>
<evidence type="ECO:0000256" key="1">
    <source>
        <dbReference type="SAM" id="Phobius"/>
    </source>
</evidence>
<protein>
    <submittedName>
        <fullName evidence="2">Prepilin-type N-terminal cleavage/methylation domain-containing protein</fullName>
    </submittedName>
</protein>
<keyword evidence="1" id="KW-1133">Transmembrane helix</keyword>
<evidence type="ECO:0000313" key="2">
    <source>
        <dbReference type="EMBL" id="QOV92361.1"/>
    </source>
</evidence>
<dbReference type="EMBL" id="CP063458">
    <property type="protein sequence ID" value="QOV92361.1"/>
    <property type="molecule type" value="Genomic_DNA"/>
</dbReference>
<name>A0A7M2X5M6_9BACT</name>
<organism evidence="2 3">
    <name type="scientific">Humisphaera borealis</name>
    <dbReference type="NCBI Taxonomy" id="2807512"/>
    <lineage>
        <taxon>Bacteria</taxon>
        <taxon>Pseudomonadati</taxon>
        <taxon>Planctomycetota</taxon>
        <taxon>Phycisphaerae</taxon>
        <taxon>Tepidisphaerales</taxon>
        <taxon>Tepidisphaeraceae</taxon>
        <taxon>Humisphaera</taxon>
    </lineage>
</organism>
<dbReference type="SUPFAM" id="SSF54523">
    <property type="entry name" value="Pili subunits"/>
    <property type="match status" value="1"/>
</dbReference>